<dbReference type="EMBL" id="FOOY01000006">
    <property type="protein sequence ID" value="SFG21270.1"/>
    <property type="molecule type" value="Genomic_DNA"/>
</dbReference>
<dbReference type="InterPro" id="IPR013332">
    <property type="entry name" value="KPR_N"/>
</dbReference>
<keyword evidence="3 4" id="KW-0560">Oxidoreductase</keyword>
<name>A0A1I2Q048_9BACL</name>
<protein>
    <recommendedName>
        <fullName evidence="4">2-dehydropantoate 2-reductase</fullName>
        <ecNumber evidence="4">1.1.1.169</ecNumber>
    </recommendedName>
    <alternativeName>
        <fullName evidence="4">Ketopantoate reductase</fullName>
    </alternativeName>
</protein>
<dbReference type="NCBIfam" id="TIGR00745">
    <property type="entry name" value="apbA_panE"/>
    <property type="match status" value="1"/>
</dbReference>
<dbReference type="Proteomes" id="UP000198752">
    <property type="component" value="Unassembled WGS sequence"/>
</dbReference>
<evidence type="ECO:0000256" key="4">
    <source>
        <dbReference type="RuleBase" id="RU362068"/>
    </source>
</evidence>
<keyword evidence="2 4" id="KW-0521">NADP</keyword>
<dbReference type="PANTHER" id="PTHR21708:SF26">
    <property type="entry name" value="2-DEHYDROPANTOATE 2-REDUCTASE"/>
    <property type="match status" value="1"/>
</dbReference>
<dbReference type="InterPro" id="IPR003710">
    <property type="entry name" value="ApbA"/>
</dbReference>
<evidence type="ECO:0000256" key="1">
    <source>
        <dbReference type="ARBA" id="ARBA00007870"/>
    </source>
</evidence>
<dbReference type="Gene3D" id="1.10.1040.10">
    <property type="entry name" value="N-(1-d-carboxylethyl)-l-norvaline Dehydrogenase, domain 2"/>
    <property type="match status" value="1"/>
</dbReference>
<dbReference type="Gene3D" id="3.40.50.720">
    <property type="entry name" value="NAD(P)-binding Rossmann-like Domain"/>
    <property type="match status" value="1"/>
</dbReference>
<dbReference type="InterPro" id="IPR013328">
    <property type="entry name" value="6PGD_dom2"/>
</dbReference>
<dbReference type="SUPFAM" id="SSF51735">
    <property type="entry name" value="NAD(P)-binding Rossmann-fold domains"/>
    <property type="match status" value="1"/>
</dbReference>
<evidence type="ECO:0000259" key="6">
    <source>
        <dbReference type="Pfam" id="PF08546"/>
    </source>
</evidence>
<dbReference type="FunFam" id="1.10.1040.10:FF:000017">
    <property type="entry name" value="2-dehydropantoate 2-reductase"/>
    <property type="match status" value="1"/>
</dbReference>
<proteinExistence type="inferred from homology"/>
<dbReference type="PANTHER" id="PTHR21708">
    <property type="entry name" value="PROBABLE 2-DEHYDROPANTOATE 2-REDUCTASE"/>
    <property type="match status" value="1"/>
</dbReference>
<dbReference type="STRING" id="269670.SAMN02982927_00983"/>
<sequence length="312" mass="34385">MGRVFLKIAVLGAGAIGCYYGGVLAKEKMDVTFIAKGQTLERLRNHELVVKSINGNFSLPVNVSDAEQLAKDDAFDFILLAIKSTALEAVIPELRAVVGPKTKVICLLNGIGNEERLAEVFGADHIVGGSAFISIIREAPGVVNHVGDGKLVIGEWQENAEKNAKLYELEKALLHAGTTVQISKHIRQIKWEKLLWNITYNPLTALTKTRVGEALKDPDLNGLLKRVSEEFLSVAEKSGIAIREQYKAGLLFPDEKIQNHKTSMLQDLENGRAMELDAILGFVIQTAEQCAAQVPTIETIYHLLQFMDRQNQ</sequence>
<dbReference type="Pfam" id="PF08546">
    <property type="entry name" value="ApbA_C"/>
    <property type="match status" value="1"/>
</dbReference>
<evidence type="ECO:0000313" key="7">
    <source>
        <dbReference type="EMBL" id="SFG21270.1"/>
    </source>
</evidence>
<dbReference type="PROSITE" id="PS51257">
    <property type="entry name" value="PROKAR_LIPOPROTEIN"/>
    <property type="match status" value="1"/>
</dbReference>
<dbReference type="SUPFAM" id="SSF48179">
    <property type="entry name" value="6-phosphogluconate dehydrogenase C-terminal domain-like"/>
    <property type="match status" value="1"/>
</dbReference>
<accession>A0A1I2Q048</accession>
<feature type="domain" description="Ketopantoate reductase C-terminal" evidence="6">
    <location>
        <begin position="186"/>
        <end position="306"/>
    </location>
</feature>
<evidence type="ECO:0000259" key="5">
    <source>
        <dbReference type="Pfam" id="PF02558"/>
    </source>
</evidence>
<evidence type="ECO:0000256" key="2">
    <source>
        <dbReference type="ARBA" id="ARBA00022857"/>
    </source>
</evidence>
<dbReference type="EC" id="1.1.1.169" evidence="4"/>
<dbReference type="InterPro" id="IPR036291">
    <property type="entry name" value="NAD(P)-bd_dom_sf"/>
</dbReference>
<dbReference type="Pfam" id="PF02558">
    <property type="entry name" value="ApbA"/>
    <property type="match status" value="1"/>
</dbReference>
<dbReference type="InterPro" id="IPR008927">
    <property type="entry name" value="6-PGluconate_DH-like_C_sf"/>
</dbReference>
<dbReference type="GO" id="GO:0005737">
    <property type="term" value="C:cytoplasm"/>
    <property type="evidence" value="ECO:0007669"/>
    <property type="project" value="TreeGrafter"/>
</dbReference>
<dbReference type="InterPro" id="IPR051402">
    <property type="entry name" value="KPR-Related"/>
</dbReference>
<evidence type="ECO:0000313" key="8">
    <source>
        <dbReference type="Proteomes" id="UP000198752"/>
    </source>
</evidence>
<dbReference type="AlphaFoldDB" id="A0A1I2Q048"/>
<comment type="catalytic activity">
    <reaction evidence="4">
        <text>(R)-pantoate + NADP(+) = 2-dehydropantoate + NADPH + H(+)</text>
        <dbReference type="Rhea" id="RHEA:16233"/>
        <dbReference type="ChEBI" id="CHEBI:11561"/>
        <dbReference type="ChEBI" id="CHEBI:15378"/>
        <dbReference type="ChEBI" id="CHEBI:15980"/>
        <dbReference type="ChEBI" id="CHEBI:57783"/>
        <dbReference type="ChEBI" id="CHEBI:58349"/>
        <dbReference type="EC" id="1.1.1.169"/>
    </reaction>
</comment>
<feature type="domain" description="Ketopantoate reductase N-terminal" evidence="5">
    <location>
        <begin position="8"/>
        <end position="157"/>
    </location>
</feature>
<dbReference type="GO" id="GO:0008677">
    <property type="term" value="F:2-dehydropantoate 2-reductase activity"/>
    <property type="evidence" value="ECO:0007669"/>
    <property type="project" value="UniProtKB-EC"/>
</dbReference>
<keyword evidence="8" id="KW-1185">Reference proteome</keyword>
<comment type="pathway">
    <text evidence="4">Cofactor biosynthesis; (R)-pantothenate biosynthesis; (R)-pantoate from 3-methyl-2-oxobutanoate: step 2/2.</text>
</comment>
<evidence type="ECO:0000256" key="3">
    <source>
        <dbReference type="ARBA" id="ARBA00023002"/>
    </source>
</evidence>
<keyword evidence="4" id="KW-0566">Pantothenate biosynthesis</keyword>
<dbReference type="InterPro" id="IPR013752">
    <property type="entry name" value="KPA_reductase"/>
</dbReference>
<comment type="similarity">
    <text evidence="1 4">Belongs to the ketopantoate reductase family.</text>
</comment>
<comment type="function">
    <text evidence="4">Catalyzes the NADPH-dependent reduction of ketopantoate into pantoic acid.</text>
</comment>
<dbReference type="UniPathway" id="UPA00028">
    <property type="reaction ID" value="UER00004"/>
</dbReference>
<dbReference type="GO" id="GO:0015940">
    <property type="term" value="P:pantothenate biosynthetic process"/>
    <property type="evidence" value="ECO:0007669"/>
    <property type="project" value="UniProtKB-UniPathway"/>
</dbReference>
<organism evidence="7 8">
    <name type="scientific">Sporolactobacillus nakayamae</name>
    <dbReference type="NCBI Taxonomy" id="269670"/>
    <lineage>
        <taxon>Bacteria</taxon>
        <taxon>Bacillati</taxon>
        <taxon>Bacillota</taxon>
        <taxon>Bacilli</taxon>
        <taxon>Bacillales</taxon>
        <taxon>Sporolactobacillaceae</taxon>
        <taxon>Sporolactobacillus</taxon>
    </lineage>
</organism>
<gene>
    <name evidence="7" type="ORF">SAMN02982927_00983</name>
</gene>
<reference evidence="8" key="1">
    <citation type="submission" date="2016-10" db="EMBL/GenBank/DDBJ databases">
        <authorList>
            <person name="Varghese N."/>
            <person name="Submissions S."/>
        </authorList>
    </citation>
    <scope>NUCLEOTIDE SEQUENCE [LARGE SCALE GENOMIC DNA]</scope>
    <source>
        <strain evidence="8">ATCC 700379</strain>
    </source>
</reference>